<sequence>MKIVTHSAVVAKAANKAQQNDPSALKNNIDVSESEQTKNVMLSEHFDDIAQGYKEGNPQFKEQYENFEEALALLKERIEQLREQINKLKSAPLQRVLRIDSQSSVDTIDTNTQTNQHIGAREYQSNSEQEQIDALEKQLGELKGQEAHIKAQMFHMIEEETERLEREARR</sequence>
<dbReference type="AlphaFoldDB" id="A0A849VDE7"/>
<accession>A0A849VDE7</accession>
<keyword evidence="3" id="KW-1185">Reference proteome</keyword>
<protein>
    <submittedName>
        <fullName evidence="2">Uncharacterized protein</fullName>
    </submittedName>
</protein>
<evidence type="ECO:0000313" key="2">
    <source>
        <dbReference type="EMBL" id="NOU51422.1"/>
    </source>
</evidence>
<comment type="caution">
    <text evidence="2">The sequence shown here is derived from an EMBL/GenBank/DDBJ whole genome shotgun (WGS) entry which is preliminary data.</text>
</comment>
<name>A0A849VDE7_9GAMM</name>
<feature type="coiled-coil region" evidence="1">
    <location>
        <begin position="125"/>
        <end position="152"/>
    </location>
</feature>
<dbReference type="EMBL" id="JABBPG010000005">
    <property type="protein sequence ID" value="NOU51422.1"/>
    <property type="molecule type" value="Genomic_DNA"/>
</dbReference>
<keyword evidence="1" id="KW-0175">Coiled coil</keyword>
<reference evidence="2 3" key="1">
    <citation type="submission" date="2020-04" db="EMBL/GenBank/DDBJ databases">
        <title>Pseudoalteromonas caenipelagi sp. nov., isolated from a tidal flat.</title>
        <authorList>
            <person name="Park S."/>
            <person name="Yoon J.-H."/>
        </authorList>
    </citation>
    <scope>NUCLEOTIDE SEQUENCE [LARGE SCALE GENOMIC DNA]</scope>
    <source>
        <strain evidence="2 3">JBTF-M23</strain>
    </source>
</reference>
<feature type="coiled-coil region" evidence="1">
    <location>
        <begin position="57"/>
        <end position="91"/>
    </location>
</feature>
<evidence type="ECO:0000313" key="3">
    <source>
        <dbReference type="Proteomes" id="UP000586305"/>
    </source>
</evidence>
<gene>
    <name evidence="2" type="ORF">HG263_12870</name>
</gene>
<dbReference type="Proteomes" id="UP000586305">
    <property type="component" value="Unassembled WGS sequence"/>
</dbReference>
<proteinExistence type="predicted"/>
<evidence type="ECO:0000256" key="1">
    <source>
        <dbReference type="SAM" id="Coils"/>
    </source>
</evidence>
<organism evidence="2 3">
    <name type="scientific">Pseudoalteromonas caenipelagi</name>
    <dbReference type="NCBI Taxonomy" id="2726988"/>
    <lineage>
        <taxon>Bacteria</taxon>
        <taxon>Pseudomonadati</taxon>
        <taxon>Pseudomonadota</taxon>
        <taxon>Gammaproteobacteria</taxon>
        <taxon>Alteromonadales</taxon>
        <taxon>Pseudoalteromonadaceae</taxon>
        <taxon>Pseudoalteromonas</taxon>
    </lineage>
</organism>
<dbReference type="RefSeq" id="WP_171626489.1">
    <property type="nucleotide sequence ID" value="NZ_JABBPG010000005.1"/>
</dbReference>